<accession>A0A370DP78</accession>
<dbReference type="Pfam" id="PF03668">
    <property type="entry name" value="RapZ-like_N"/>
    <property type="match status" value="1"/>
</dbReference>
<dbReference type="InterPro" id="IPR053931">
    <property type="entry name" value="RapZ_C"/>
</dbReference>
<evidence type="ECO:0000256" key="3">
    <source>
        <dbReference type="ARBA" id="ARBA00023134"/>
    </source>
</evidence>
<gene>
    <name evidence="7" type="ORF">DIZ78_07440</name>
</gene>
<feature type="domain" description="RapZ C-terminal" evidence="6">
    <location>
        <begin position="169"/>
        <end position="287"/>
    </location>
</feature>
<dbReference type="GO" id="GO:0005525">
    <property type="term" value="F:GTP binding"/>
    <property type="evidence" value="ECO:0007669"/>
    <property type="project" value="UniProtKB-UniRule"/>
</dbReference>
<dbReference type="PIRSF" id="PIRSF005052">
    <property type="entry name" value="P-loopkin"/>
    <property type="match status" value="1"/>
</dbReference>
<dbReference type="Proteomes" id="UP000254771">
    <property type="component" value="Unassembled WGS sequence"/>
</dbReference>
<dbReference type="Pfam" id="PF22740">
    <property type="entry name" value="PapZ_C"/>
    <property type="match status" value="1"/>
</dbReference>
<protein>
    <submittedName>
        <fullName evidence="7">RNase adapter RapZ</fullName>
    </submittedName>
</protein>
<evidence type="ECO:0000256" key="1">
    <source>
        <dbReference type="ARBA" id="ARBA00022741"/>
    </source>
</evidence>
<keyword evidence="3 4" id="KW-0342">GTP-binding</keyword>
<dbReference type="SUPFAM" id="SSF52540">
    <property type="entry name" value="P-loop containing nucleoside triphosphate hydrolases"/>
    <property type="match status" value="1"/>
</dbReference>
<proteinExistence type="inferred from homology"/>
<evidence type="ECO:0000259" key="6">
    <source>
        <dbReference type="Pfam" id="PF22740"/>
    </source>
</evidence>
<keyword evidence="8" id="KW-1185">Reference proteome</keyword>
<keyword evidence="2 4" id="KW-0067">ATP-binding</keyword>
<evidence type="ECO:0000313" key="8">
    <source>
        <dbReference type="Proteomes" id="UP000254771"/>
    </source>
</evidence>
<dbReference type="HAMAP" id="MF_00636">
    <property type="entry name" value="RapZ_like"/>
    <property type="match status" value="1"/>
</dbReference>
<feature type="domain" description="RapZ-like N-terminal" evidence="5">
    <location>
        <begin position="6"/>
        <end position="164"/>
    </location>
</feature>
<dbReference type="InterPro" id="IPR053930">
    <property type="entry name" value="RapZ-like_N"/>
</dbReference>
<dbReference type="PANTHER" id="PTHR30448">
    <property type="entry name" value="RNASE ADAPTER PROTEIN RAPZ"/>
    <property type="match status" value="1"/>
</dbReference>
<keyword evidence="1 4" id="KW-0547">Nucleotide-binding</keyword>
<dbReference type="PANTHER" id="PTHR30448:SF0">
    <property type="entry name" value="RNASE ADAPTER PROTEIN RAPZ"/>
    <property type="match status" value="1"/>
</dbReference>
<evidence type="ECO:0000259" key="5">
    <source>
        <dbReference type="Pfam" id="PF03668"/>
    </source>
</evidence>
<dbReference type="EMBL" id="QFXE01000008">
    <property type="protein sequence ID" value="RDH86724.1"/>
    <property type="molecule type" value="Genomic_DNA"/>
</dbReference>
<dbReference type="AlphaFoldDB" id="A0A370DP78"/>
<dbReference type="InterPro" id="IPR027417">
    <property type="entry name" value="P-loop_NTPase"/>
</dbReference>
<dbReference type="NCBIfam" id="NF003828">
    <property type="entry name" value="PRK05416.1"/>
    <property type="match status" value="1"/>
</dbReference>
<name>A0A370DP78_9GAMM</name>
<feature type="binding site" evidence="4">
    <location>
        <begin position="64"/>
        <end position="67"/>
    </location>
    <ligand>
        <name>GTP</name>
        <dbReference type="ChEBI" id="CHEBI:37565"/>
    </ligand>
</feature>
<evidence type="ECO:0000256" key="4">
    <source>
        <dbReference type="HAMAP-Rule" id="MF_00636"/>
    </source>
</evidence>
<sequence>MTAGTKLLILTGLSGSGKSIALHTLEDLGYYCIDNLPVCLFEAFSKHLIEAPEAAFQSSAVGIDARSQPDKLGRLPKMVDKMREQGINCEMIFLEAQSDTLIKRFSETRRKHPLSTADISLDEAIKRERVLLEPLISNADLCIDTTHTNLHELRDLIRGRVSGDKQQVSLLVESFGFKHGVPRDIDFVFDVRCLPNPHWQAELRPFTGLDGPVAQFLENSEDTRQMRDDLIRFLEEWIPRFEADGRSYLTIAIGCTGGQHRSVFITDQLFRHFKSQGHKILSRHRELS</sequence>
<organism evidence="7 8">
    <name type="scientific">endosymbiont of Escarpia spicata</name>
    <dbReference type="NCBI Taxonomy" id="2200908"/>
    <lineage>
        <taxon>Bacteria</taxon>
        <taxon>Pseudomonadati</taxon>
        <taxon>Pseudomonadota</taxon>
        <taxon>Gammaproteobacteria</taxon>
        <taxon>sulfur-oxidizing symbionts</taxon>
    </lineage>
</organism>
<evidence type="ECO:0000313" key="7">
    <source>
        <dbReference type="EMBL" id="RDH86724.1"/>
    </source>
</evidence>
<dbReference type="GO" id="GO:0005524">
    <property type="term" value="F:ATP binding"/>
    <property type="evidence" value="ECO:0007669"/>
    <property type="project" value="UniProtKB-UniRule"/>
</dbReference>
<reference evidence="7 8" key="1">
    <citation type="journal article" date="2018" name="ISME J.">
        <title>Endosymbiont genomes yield clues of tubeworm success.</title>
        <authorList>
            <person name="Li Y."/>
            <person name="Liles M.R."/>
            <person name="Halanych K.M."/>
        </authorList>
    </citation>
    <scope>NUCLEOTIDE SEQUENCE [LARGE SCALE GENOMIC DNA]</scope>
    <source>
        <strain evidence="7">A1462</strain>
    </source>
</reference>
<dbReference type="InterPro" id="IPR005337">
    <property type="entry name" value="RapZ-like"/>
</dbReference>
<comment type="caution">
    <text evidence="7">The sequence shown here is derived from an EMBL/GenBank/DDBJ whole genome shotgun (WGS) entry which is preliminary data.</text>
</comment>
<evidence type="ECO:0000256" key="2">
    <source>
        <dbReference type="ARBA" id="ARBA00022840"/>
    </source>
</evidence>
<feature type="binding site" evidence="4">
    <location>
        <begin position="12"/>
        <end position="19"/>
    </location>
    <ligand>
        <name>ATP</name>
        <dbReference type="ChEBI" id="CHEBI:30616"/>
    </ligand>
</feature>